<accession>A0A850VQN5</accession>
<evidence type="ECO:0000259" key="7">
    <source>
        <dbReference type="Pfam" id="PF06817"/>
    </source>
</evidence>
<evidence type="ECO:0000313" key="9">
    <source>
        <dbReference type="Proteomes" id="UP000632118"/>
    </source>
</evidence>
<evidence type="ECO:0000313" key="8">
    <source>
        <dbReference type="EMBL" id="NWH44184.1"/>
    </source>
</evidence>
<reference evidence="8" key="1">
    <citation type="submission" date="2019-09" db="EMBL/GenBank/DDBJ databases">
        <title>Bird 10,000 Genomes (B10K) Project - Family phase.</title>
        <authorList>
            <person name="Zhang G."/>
        </authorList>
    </citation>
    <scope>NUCLEOTIDE SEQUENCE</scope>
    <source>
        <strain evidence="8">B10K-DU-002-48</strain>
        <tissue evidence="8">Muscle</tissue>
    </source>
</reference>
<sequence>LQRLLGTINWVRPLLRITTQDLTPLFDLLKGNPLLTSQRSITLEGQKALEKVTKALEARQCHHIVTNEPIRLTIINNAFQPYGLLCQQLSSRPDPLVIL</sequence>
<dbReference type="GO" id="GO:0016787">
    <property type="term" value="F:hydrolase activity"/>
    <property type="evidence" value="ECO:0007669"/>
    <property type="project" value="UniProtKB-KW"/>
</dbReference>
<evidence type="ECO:0000256" key="1">
    <source>
        <dbReference type="ARBA" id="ARBA00022679"/>
    </source>
</evidence>
<dbReference type="GO" id="GO:0035613">
    <property type="term" value="F:RNA stem-loop binding"/>
    <property type="evidence" value="ECO:0007669"/>
    <property type="project" value="TreeGrafter"/>
</dbReference>
<dbReference type="OrthoDB" id="9395730at2759"/>
<dbReference type="SUPFAM" id="SSF56672">
    <property type="entry name" value="DNA/RNA polymerases"/>
    <property type="match status" value="1"/>
</dbReference>
<evidence type="ECO:0000256" key="4">
    <source>
        <dbReference type="ARBA" id="ARBA00022759"/>
    </source>
</evidence>
<keyword evidence="6" id="KW-0695">RNA-directed DNA polymerase</keyword>
<feature type="non-terminal residue" evidence="8">
    <location>
        <position position="1"/>
    </location>
</feature>
<keyword evidence="2" id="KW-0548">Nucleotidyltransferase</keyword>
<keyword evidence="9" id="KW-1185">Reference proteome</keyword>
<dbReference type="GO" id="GO:0004519">
    <property type="term" value="F:endonuclease activity"/>
    <property type="evidence" value="ECO:0007669"/>
    <property type="project" value="UniProtKB-KW"/>
</dbReference>
<dbReference type="InterPro" id="IPR043128">
    <property type="entry name" value="Rev_trsase/Diguanyl_cyclase"/>
</dbReference>
<dbReference type="Gene3D" id="3.30.70.270">
    <property type="match status" value="1"/>
</dbReference>
<dbReference type="InterPro" id="IPR010661">
    <property type="entry name" value="RVT_thumb"/>
</dbReference>
<evidence type="ECO:0000256" key="5">
    <source>
        <dbReference type="ARBA" id="ARBA00022801"/>
    </source>
</evidence>
<keyword evidence="3" id="KW-0540">Nuclease</keyword>
<keyword evidence="1" id="KW-0808">Transferase</keyword>
<name>A0A850VQN5_FREMA</name>
<keyword evidence="4" id="KW-0255">Endonuclease</keyword>
<evidence type="ECO:0000256" key="3">
    <source>
        <dbReference type="ARBA" id="ARBA00022722"/>
    </source>
</evidence>
<dbReference type="PANTHER" id="PTHR41694:SF3">
    <property type="entry name" value="RNA-DIRECTED DNA POLYMERASE-RELATED"/>
    <property type="match status" value="1"/>
</dbReference>
<dbReference type="Proteomes" id="UP000632118">
    <property type="component" value="Unassembled WGS sequence"/>
</dbReference>
<feature type="domain" description="Reverse transcriptase thumb" evidence="7">
    <location>
        <begin position="1"/>
        <end position="50"/>
    </location>
</feature>
<proteinExistence type="predicted"/>
<dbReference type="AlphaFoldDB" id="A0A850VQN5"/>
<dbReference type="EMBL" id="WAAD01005016">
    <property type="protein sequence ID" value="NWH44184.1"/>
    <property type="molecule type" value="Genomic_DNA"/>
</dbReference>
<dbReference type="GO" id="GO:0003964">
    <property type="term" value="F:RNA-directed DNA polymerase activity"/>
    <property type="evidence" value="ECO:0007669"/>
    <property type="project" value="UniProtKB-KW"/>
</dbReference>
<organism evidence="8 9">
    <name type="scientific">Fregata magnificens</name>
    <name type="common">Magnificent frigatebird</name>
    <dbReference type="NCBI Taxonomy" id="37042"/>
    <lineage>
        <taxon>Eukaryota</taxon>
        <taxon>Metazoa</taxon>
        <taxon>Chordata</taxon>
        <taxon>Craniata</taxon>
        <taxon>Vertebrata</taxon>
        <taxon>Euteleostomi</taxon>
        <taxon>Archelosauria</taxon>
        <taxon>Archosauria</taxon>
        <taxon>Dinosauria</taxon>
        <taxon>Saurischia</taxon>
        <taxon>Theropoda</taxon>
        <taxon>Coelurosauria</taxon>
        <taxon>Aves</taxon>
        <taxon>Neognathae</taxon>
        <taxon>Neoaves</taxon>
        <taxon>Aequornithes</taxon>
        <taxon>Suliformes</taxon>
        <taxon>Fregatidae</taxon>
        <taxon>Fregata</taxon>
    </lineage>
</organism>
<dbReference type="InterPro" id="IPR043502">
    <property type="entry name" value="DNA/RNA_pol_sf"/>
</dbReference>
<keyword evidence="5" id="KW-0378">Hydrolase</keyword>
<dbReference type="PANTHER" id="PTHR41694">
    <property type="entry name" value="ENDOGENOUS RETROVIRUS GROUP K MEMBER POL PROTEIN"/>
    <property type="match status" value="1"/>
</dbReference>
<feature type="non-terminal residue" evidence="8">
    <location>
        <position position="99"/>
    </location>
</feature>
<dbReference type="Pfam" id="PF06817">
    <property type="entry name" value="RVT_thumb"/>
    <property type="match status" value="1"/>
</dbReference>
<gene>
    <name evidence="8" type="primary">Ervk10</name>
    <name evidence="8" type="ORF">FREMAG_R14487</name>
</gene>
<comment type="caution">
    <text evidence="8">The sequence shown here is derived from an EMBL/GenBank/DDBJ whole genome shotgun (WGS) entry which is preliminary data.</text>
</comment>
<evidence type="ECO:0000256" key="6">
    <source>
        <dbReference type="ARBA" id="ARBA00022918"/>
    </source>
</evidence>
<evidence type="ECO:0000256" key="2">
    <source>
        <dbReference type="ARBA" id="ARBA00022695"/>
    </source>
</evidence>
<protein>
    <submittedName>
        <fullName evidence="8">POK10 protein</fullName>
    </submittedName>
</protein>